<dbReference type="Gene3D" id="1.25.40.10">
    <property type="entry name" value="Tetratricopeptide repeat domain"/>
    <property type="match status" value="3"/>
</dbReference>
<proteinExistence type="inferred from homology"/>
<evidence type="ECO:0000259" key="4">
    <source>
        <dbReference type="Pfam" id="PF17177"/>
    </source>
</evidence>
<dbReference type="Pfam" id="PF12854">
    <property type="entry name" value="PPR_1"/>
    <property type="match status" value="1"/>
</dbReference>
<dbReference type="PANTHER" id="PTHR47939">
    <property type="entry name" value="MEMBRANE-ASSOCIATED SALT-INDUCIBLE PROTEIN-LIKE"/>
    <property type="match status" value="1"/>
</dbReference>
<comment type="caution">
    <text evidence="5">The sequence shown here is derived from an EMBL/GenBank/DDBJ whole genome shotgun (WGS) entry which is preliminary data.</text>
</comment>
<feature type="repeat" description="PPR" evidence="3">
    <location>
        <begin position="392"/>
        <end position="426"/>
    </location>
</feature>
<evidence type="ECO:0000256" key="3">
    <source>
        <dbReference type="PROSITE-ProRule" id="PRU00708"/>
    </source>
</evidence>
<accession>A0ABR0WJV4</accession>
<gene>
    <name evidence="5" type="ORF">DH2020_018773</name>
</gene>
<dbReference type="NCBIfam" id="TIGR00756">
    <property type="entry name" value="PPR"/>
    <property type="match status" value="4"/>
</dbReference>
<reference evidence="5 6" key="1">
    <citation type="journal article" date="2021" name="Comput. Struct. Biotechnol. J.">
        <title>De novo genome assembly of the potent medicinal plant Rehmannia glutinosa using nanopore technology.</title>
        <authorList>
            <person name="Ma L."/>
            <person name="Dong C."/>
            <person name="Song C."/>
            <person name="Wang X."/>
            <person name="Zheng X."/>
            <person name="Niu Y."/>
            <person name="Chen S."/>
            <person name="Feng W."/>
        </authorList>
    </citation>
    <scope>NUCLEOTIDE SEQUENCE [LARGE SCALE GENOMIC DNA]</scope>
    <source>
        <strain evidence="5">DH-2019</strain>
    </source>
</reference>
<dbReference type="Proteomes" id="UP001318860">
    <property type="component" value="Unassembled WGS sequence"/>
</dbReference>
<name>A0ABR0WJV4_REHGL</name>
<organism evidence="5 6">
    <name type="scientific">Rehmannia glutinosa</name>
    <name type="common">Chinese foxglove</name>
    <dbReference type="NCBI Taxonomy" id="99300"/>
    <lineage>
        <taxon>Eukaryota</taxon>
        <taxon>Viridiplantae</taxon>
        <taxon>Streptophyta</taxon>
        <taxon>Embryophyta</taxon>
        <taxon>Tracheophyta</taxon>
        <taxon>Spermatophyta</taxon>
        <taxon>Magnoliopsida</taxon>
        <taxon>eudicotyledons</taxon>
        <taxon>Gunneridae</taxon>
        <taxon>Pentapetalae</taxon>
        <taxon>asterids</taxon>
        <taxon>lamiids</taxon>
        <taxon>Lamiales</taxon>
        <taxon>Orobanchaceae</taxon>
        <taxon>Rehmannieae</taxon>
        <taxon>Rehmannia</taxon>
    </lineage>
</organism>
<dbReference type="InterPro" id="IPR011990">
    <property type="entry name" value="TPR-like_helical_dom_sf"/>
</dbReference>
<feature type="repeat" description="PPR" evidence="3">
    <location>
        <begin position="260"/>
        <end position="295"/>
    </location>
</feature>
<dbReference type="PROSITE" id="PS51375">
    <property type="entry name" value="PPR"/>
    <property type="match status" value="4"/>
</dbReference>
<dbReference type="EMBL" id="JABTTQ020000010">
    <property type="protein sequence ID" value="KAK6147861.1"/>
    <property type="molecule type" value="Genomic_DNA"/>
</dbReference>
<evidence type="ECO:0000313" key="6">
    <source>
        <dbReference type="Proteomes" id="UP001318860"/>
    </source>
</evidence>
<evidence type="ECO:0000256" key="1">
    <source>
        <dbReference type="ARBA" id="ARBA00007626"/>
    </source>
</evidence>
<dbReference type="Pfam" id="PF01535">
    <property type="entry name" value="PPR"/>
    <property type="match status" value="3"/>
</dbReference>
<evidence type="ECO:0000256" key="2">
    <source>
        <dbReference type="ARBA" id="ARBA00022737"/>
    </source>
</evidence>
<keyword evidence="2" id="KW-0677">Repeat</keyword>
<dbReference type="InterPro" id="IPR002885">
    <property type="entry name" value="PPR_rpt"/>
</dbReference>
<keyword evidence="6" id="KW-1185">Reference proteome</keyword>
<dbReference type="InterPro" id="IPR050667">
    <property type="entry name" value="PPR-containing_protein"/>
</dbReference>
<sequence>MALLTIVRRLQLHRPRSIINFSQLFHSPAHQFISSAPRFPTLSLSQAFHQTPSRPIKHTPHFGSLPHAHGQTLYQIIDFADYIDETDEDIQLGIREILERVEKAKDFASGDEAIAFLDISGVKPDKNFIFSVIWALREEWKLAFLVFKWGEKWDCIVEKTWCLMIWLLGNHKKFSTAWTLIHELYHASKDTQQAMLIMIDRYAAANYPDKAIQTFHLMQKFKFSPEQNTYFIFLNILCKHGNIEEAEEFMFLNKKFFPLEAKSFNIILNGWCNISTDIYEAKRIWREMSKCCIEPNETSYTHMISCYSSVALKIVDRMKETGLEPNSTTYNLIIHPLCEAEKFEDGKNVLARMIGHDISPTIDTYHALLKGENLEGTLGVLDHMRKAGLGPNEDTFLLILDKFFKLGRPENALEIWSEMKRYVVKPDIVHYDVLVKGLAKCGLIEKAREFYSEMRCVSLVDYPSLTKLLEERVRQEVHAKKGKGQMTIVRNIKKGNGLRCGRSSVVRKRKHCQQ</sequence>
<dbReference type="PANTHER" id="PTHR47939:SF5">
    <property type="entry name" value="PENTACOTRIPEPTIDE-REPEAT REGION OF PRORP DOMAIN-CONTAINING PROTEIN"/>
    <property type="match status" value="1"/>
</dbReference>
<protein>
    <recommendedName>
        <fullName evidence="4">PROP1-like PPR domain-containing protein</fullName>
    </recommendedName>
</protein>
<dbReference type="InterPro" id="IPR033443">
    <property type="entry name" value="PROP1-like_PPR_dom"/>
</dbReference>
<feature type="repeat" description="PPR" evidence="3">
    <location>
        <begin position="427"/>
        <end position="461"/>
    </location>
</feature>
<evidence type="ECO:0000313" key="5">
    <source>
        <dbReference type="EMBL" id="KAK6147861.1"/>
    </source>
</evidence>
<dbReference type="Pfam" id="PF17177">
    <property type="entry name" value="PPR_long"/>
    <property type="match status" value="1"/>
</dbReference>
<feature type="domain" description="PROP1-like PPR" evidence="4">
    <location>
        <begin position="276"/>
        <end position="370"/>
    </location>
</feature>
<comment type="similarity">
    <text evidence="1">Belongs to the PPR family. P subfamily.</text>
</comment>
<feature type="repeat" description="PPR" evidence="3">
    <location>
        <begin position="326"/>
        <end position="360"/>
    </location>
</feature>